<name>A0A1F8GXL2_9BACT</name>
<proteinExistence type="predicted"/>
<dbReference type="AlphaFoldDB" id="A0A1F8GXL2"/>
<dbReference type="Gene3D" id="1.20.910.10">
    <property type="entry name" value="Heme oxygenase-like"/>
    <property type="match status" value="1"/>
</dbReference>
<accession>A0A1F8GXL2</accession>
<reference evidence="1 2" key="1">
    <citation type="journal article" date="2016" name="Nat. Commun.">
        <title>Thousands of microbial genomes shed light on interconnected biogeochemical processes in an aquifer system.</title>
        <authorList>
            <person name="Anantharaman K."/>
            <person name="Brown C.T."/>
            <person name="Hug L.A."/>
            <person name="Sharon I."/>
            <person name="Castelle C.J."/>
            <person name="Probst A.J."/>
            <person name="Thomas B.C."/>
            <person name="Singh A."/>
            <person name="Wilkins M.J."/>
            <person name="Karaoz U."/>
            <person name="Brodie E.L."/>
            <person name="Williams K.H."/>
            <person name="Hubbard S.S."/>
            <person name="Banfield J.F."/>
        </authorList>
    </citation>
    <scope>NUCLEOTIDE SEQUENCE [LARGE SCALE GENOMIC DNA]</scope>
</reference>
<comment type="caution">
    <text evidence="1">The sequence shown here is derived from an EMBL/GenBank/DDBJ whole genome shotgun (WGS) entry which is preliminary data.</text>
</comment>
<dbReference type="SUPFAM" id="SSF48613">
    <property type="entry name" value="Heme oxygenase-like"/>
    <property type="match status" value="1"/>
</dbReference>
<dbReference type="EMBL" id="MGKP01000009">
    <property type="protein sequence ID" value="OGN29179.1"/>
    <property type="molecule type" value="Genomic_DNA"/>
</dbReference>
<evidence type="ECO:0000313" key="2">
    <source>
        <dbReference type="Proteomes" id="UP000179047"/>
    </source>
</evidence>
<evidence type="ECO:0008006" key="3">
    <source>
        <dbReference type="Google" id="ProtNLM"/>
    </source>
</evidence>
<dbReference type="STRING" id="1802701.A3A33_02880"/>
<gene>
    <name evidence="1" type="ORF">A3A33_02880</name>
</gene>
<dbReference type="Proteomes" id="UP000179047">
    <property type="component" value="Unassembled WGS sequence"/>
</dbReference>
<organism evidence="1 2">
    <name type="scientific">Candidatus Yanofskybacteria bacterium RIFCSPLOWO2_01_FULL_49_25</name>
    <dbReference type="NCBI Taxonomy" id="1802701"/>
    <lineage>
        <taxon>Bacteria</taxon>
        <taxon>Candidatus Yanofskyibacteriota</taxon>
    </lineage>
</organism>
<evidence type="ECO:0000313" key="1">
    <source>
        <dbReference type="EMBL" id="OGN29179.1"/>
    </source>
</evidence>
<dbReference type="InterPro" id="IPR016084">
    <property type="entry name" value="Haem_Oase-like_multi-hlx"/>
</dbReference>
<sequence length="232" mass="27235">MPYPVEMMKYFERYDNYENLLIKKFNAHFLWQKLPKKNNKFFVDILFQVGHLSSIFVPWYERAKLGLDGEGDKEILRAILRDEIPRDLPTHQDDRFHDLVEKIGISKNRMLNTEASPQTKRTIKQLFDLIRYPQLDYDLKILVALRIAGEILPAETYRHIVPVLAARFGIQPEESMFYYPHFKHDEKGGKGHADSFSPSLKSLIIDSRTLAIAEKSALKAFKIRLAFYNQFI</sequence>
<protein>
    <recommendedName>
        <fullName evidence="3">Thiaminase-2/PQQC domain-containing protein</fullName>
    </recommendedName>
</protein>